<proteinExistence type="predicted"/>
<gene>
    <name evidence="1" type="ORF">ERS013200_04392</name>
</gene>
<sequence>MHVVDGIQCSDVLCCQPTHEVIQLAPYIVEVEHFVGDLRHFWTHLDFQFLIHTTVDYIQQRFSKVSASTEELHVFTNNHW</sequence>
<organism evidence="1 2">
    <name type="scientific">Vibrio cholerae</name>
    <dbReference type="NCBI Taxonomy" id="666"/>
    <lineage>
        <taxon>Bacteria</taxon>
        <taxon>Pseudomonadati</taxon>
        <taxon>Pseudomonadota</taxon>
        <taxon>Gammaproteobacteria</taxon>
        <taxon>Vibrionales</taxon>
        <taxon>Vibrionaceae</taxon>
        <taxon>Vibrio</taxon>
    </lineage>
</organism>
<dbReference type="AlphaFoldDB" id="A0A655WJ28"/>
<dbReference type="Proteomes" id="UP000041770">
    <property type="component" value="Unassembled WGS sequence"/>
</dbReference>
<accession>A0A655WJ28</accession>
<dbReference type="EMBL" id="CWQY01000159">
    <property type="protein sequence ID" value="CSD56282.1"/>
    <property type="molecule type" value="Genomic_DNA"/>
</dbReference>
<evidence type="ECO:0000313" key="2">
    <source>
        <dbReference type="Proteomes" id="UP000041770"/>
    </source>
</evidence>
<protein>
    <submittedName>
        <fullName evidence="1">Uncharacterized protein</fullName>
    </submittedName>
</protein>
<evidence type="ECO:0000313" key="1">
    <source>
        <dbReference type="EMBL" id="CSD56282.1"/>
    </source>
</evidence>
<name>A0A655WJ28_VIBCL</name>
<reference evidence="1 2" key="1">
    <citation type="submission" date="2015-07" db="EMBL/GenBank/DDBJ databases">
        <authorList>
            <consortium name="Pathogen Informatics"/>
        </authorList>
    </citation>
    <scope>NUCLEOTIDE SEQUENCE [LARGE SCALE GENOMIC DNA]</scope>
    <source>
        <strain evidence="1 2">A316</strain>
    </source>
</reference>